<feature type="domain" description="EGF-like" evidence="18">
    <location>
        <begin position="558"/>
        <end position="594"/>
    </location>
</feature>
<dbReference type="PANTHER" id="PTHR12916:SF4">
    <property type="entry name" value="UNINFLATABLE, ISOFORM C"/>
    <property type="match status" value="1"/>
</dbReference>
<dbReference type="SUPFAM" id="SSF57184">
    <property type="entry name" value="Growth factor receptor domain"/>
    <property type="match status" value="1"/>
</dbReference>
<keyword evidence="6 14" id="KW-0677">Repeat</keyword>
<feature type="domain" description="EGF-like" evidence="18">
    <location>
        <begin position="441"/>
        <end position="479"/>
    </location>
</feature>
<feature type="region of interest" description="Disordered" evidence="15">
    <location>
        <begin position="173"/>
        <end position="243"/>
    </location>
</feature>
<name>A0ABQ9W0C0_SAGOE</name>
<feature type="chain" id="PRO_5047284711" description="Delta-like protein" evidence="17">
    <location>
        <begin position="25"/>
        <end position="948"/>
    </location>
</feature>
<evidence type="ECO:0000256" key="5">
    <source>
        <dbReference type="ARBA" id="ARBA00022729"/>
    </source>
</evidence>
<evidence type="ECO:0000256" key="7">
    <source>
        <dbReference type="ARBA" id="ARBA00022976"/>
    </source>
</evidence>
<feature type="disulfide bond" evidence="12">
    <location>
        <begin position="469"/>
        <end position="478"/>
    </location>
</feature>
<evidence type="ECO:0000259" key="18">
    <source>
        <dbReference type="PROSITE" id="PS50026"/>
    </source>
</evidence>
<dbReference type="InterPro" id="IPR000152">
    <property type="entry name" value="EGF-type_Asp/Asn_hydroxyl_site"/>
</dbReference>
<evidence type="ECO:0000256" key="15">
    <source>
        <dbReference type="SAM" id="MobiDB-lite"/>
    </source>
</evidence>
<feature type="domain" description="EGF-like" evidence="18">
    <location>
        <begin position="596"/>
        <end position="632"/>
    </location>
</feature>
<feature type="disulfide bond" evidence="12">
    <location>
        <begin position="584"/>
        <end position="593"/>
    </location>
</feature>
<comment type="caution">
    <text evidence="20">The sequence shown here is derived from an EMBL/GenBank/DDBJ whole genome shotgun (WGS) entry which is preliminary data.</text>
</comment>
<dbReference type="CDD" id="cd00054">
    <property type="entry name" value="EGF_CA"/>
    <property type="match status" value="6"/>
</dbReference>
<feature type="disulfide bond" evidence="12">
    <location>
        <begin position="660"/>
        <end position="669"/>
    </location>
</feature>
<dbReference type="SMART" id="SM00179">
    <property type="entry name" value="EGF_CA"/>
    <property type="match status" value="6"/>
</dbReference>
<evidence type="ECO:0000259" key="19">
    <source>
        <dbReference type="PROSITE" id="PS51051"/>
    </source>
</evidence>
<feature type="region of interest" description="Disordered" evidence="15">
    <location>
        <begin position="811"/>
        <end position="856"/>
    </location>
</feature>
<dbReference type="Pfam" id="PF01414">
    <property type="entry name" value="DSL"/>
    <property type="match status" value="1"/>
</dbReference>
<dbReference type="Proteomes" id="UP001266305">
    <property type="component" value="Unassembled WGS sequence"/>
</dbReference>
<sequence length="948" mass="101578">MGGRCALALAVVSALLCQPREERAGRADGLASGANRGPETPPAPQAPAPPGPTPPLPAAPRPHDPAFPAQVWSSGVFELKLQEFVNKKGLLGNRNCCRGGAGAPPCACRTFFRVCLKHYQASVSPEPPCTYGSAVTPVLGVDSFSLPDGAGADPAFSNPIRFPFGFTWPVSARSAGRCSPSGARWRRGPGPPGPREVGRALQSAPRLQHGRRQEGTAPAEEERPGAPGRFPHPASAPGSRFPAPRTVVVQLPAQRDRFHPEHAHPHENNEHRPRASSAHPLGTGRPRTREWSQDLHSSGRTDLKYSYRFVCDEHYYGEGCSVFCRPRDDAFGHFTCGERGEKVCNPGWKGLYCTERESPEALPAHWFTNTDRARGRAICLPGCDEQHGFCDRPGDCRCRVGWQGRYCDECIRYPGCLHGTCQQPWQCNCQEGWGGLFCNQDLNYCTHHKPCRNGATCTNTGQGSYTCSCRPGYTGATCELGIDECDPSPCKNGGSCTDLENSYSCTCPPGFYGKICELSAMTCADGPCFNGGRCSDSPDGGYSCRCPVGYSGFNCEKKIDYCSSSPCSNGAKCVDVGDAYLCRCQVGFSGRHCDDNVDDCASSPCANGGTCRDGVNDFSCTCPPGYTGRNCSAPVSRCEHAPCHNGATCHERGHRYVCECARGYGGPNCQFLLPELPPGPAVVDLTEKLEGQGGPFPWVAVCAGVILVLMLLLGCAAVVVCIRLRLQKRRPPAEPCRGETETMNNLANCQREKDISVSVIGATQIKNTNKKADLHGDQGADKNGFKARYPAVDYNLVQDLKGDEAAIRDVHSKRDTKCQPQGSSGEEKGTPTTLRGGEASERKRPDSACSTSKDTKYQSVYVISEEKDECVIATEVSAGAAPASSRARANLEPEHGNPSQANSLLQPEHGIPSQAKSLLQPEHGNPSQAKSLLGTGEPGARARESVSG</sequence>
<comment type="caution">
    <text evidence="12">Lacks conserved residue(s) required for the propagation of feature annotation.</text>
</comment>
<dbReference type="Gene3D" id="2.10.25.10">
    <property type="entry name" value="Laminin"/>
    <property type="match status" value="7"/>
</dbReference>
<comment type="subcellular location">
    <subcellularLocation>
        <location evidence="1 14">Membrane</location>
        <topology evidence="1 14">Single-pass type I membrane protein</topology>
    </subcellularLocation>
</comment>
<reference evidence="20 21" key="1">
    <citation type="submission" date="2023-05" db="EMBL/GenBank/DDBJ databases">
        <title>B98-5 Cell Line De Novo Hybrid Assembly: An Optical Mapping Approach.</title>
        <authorList>
            <person name="Kananen K."/>
            <person name="Auerbach J.A."/>
            <person name="Kautto E."/>
            <person name="Blachly J.S."/>
        </authorList>
    </citation>
    <scope>NUCLEOTIDE SEQUENCE [LARGE SCALE GENOMIC DNA]</scope>
    <source>
        <strain evidence="20">B95-8</strain>
        <tissue evidence="20">Cell line</tissue>
    </source>
</reference>
<dbReference type="SMART" id="SM00181">
    <property type="entry name" value="EGF"/>
    <property type="match status" value="8"/>
</dbReference>
<organism evidence="20 21">
    <name type="scientific">Saguinus oedipus</name>
    <name type="common">Cotton-top tamarin</name>
    <name type="synonym">Oedipomidas oedipus</name>
    <dbReference type="NCBI Taxonomy" id="9490"/>
    <lineage>
        <taxon>Eukaryota</taxon>
        <taxon>Metazoa</taxon>
        <taxon>Chordata</taxon>
        <taxon>Craniata</taxon>
        <taxon>Vertebrata</taxon>
        <taxon>Euteleostomi</taxon>
        <taxon>Mammalia</taxon>
        <taxon>Eutheria</taxon>
        <taxon>Euarchontoglires</taxon>
        <taxon>Primates</taxon>
        <taxon>Haplorrhini</taxon>
        <taxon>Platyrrhini</taxon>
        <taxon>Cebidae</taxon>
        <taxon>Callitrichinae</taxon>
        <taxon>Saguinus</taxon>
    </lineage>
</organism>
<feature type="region of interest" description="Disordered" evidence="15">
    <location>
        <begin position="877"/>
        <end position="948"/>
    </location>
</feature>
<dbReference type="SMART" id="SM00051">
    <property type="entry name" value="DSL"/>
    <property type="match status" value="1"/>
</dbReference>
<dbReference type="PROSITE" id="PS01186">
    <property type="entry name" value="EGF_2"/>
    <property type="match status" value="7"/>
</dbReference>
<dbReference type="InterPro" id="IPR009030">
    <property type="entry name" value="Growth_fac_rcpt_cys_sf"/>
</dbReference>
<feature type="disulfide bond" evidence="12">
    <location>
        <begin position="622"/>
        <end position="631"/>
    </location>
</feature>
<keyword evidence="8 14" id="KW-1133">Transmembrane helix</keyword>
<keyword evidence="4 14" id="KW-0812">Transmembrane</keyword>
<feature type="signal peptide" evidence="17">
    <location>
        <begin position="1"/>
        <end position="24"/>
    </location>
</feature>
<feature type="disulfide bond" evidence="13">
    <location>
        <begin position="344"/>
        <end position="353"/>
    </location>
</feature>
<evidence type="ECO:0000256" key="17">
    <source>
        <dbReference type="SAM" id="SignalP"/>
    </source>
</evidence>
<dbReference type="PROSITE" id="PS01187">
    <property type="entry name" value="EGF_CA"/>
    <property type="match status" value="1"/>
</dbReference>
<dbReference type="InterPro" id="IPR001774">
    <property type="entry name" value="DSL"/>
</dbReference>
<evidence type="ECO:0000256" key="12">
    <source>
        <dbReference type="PROSITE-ProRule" id="PRU00076"/>
    </source>
</evidence>
<evidence type="ECO:0000256" key="4">
    <source>
        <dbReference type="ARBA" id="ARBA00022692"/>
    </source>
</evidence>
<evidence type="ECO:0000256" key="2">
    <source>
        <dbReference type="ARBA" id="ARBA00022473"/>
    </source>
</evidence>
<dbReference type="Gene3D" id="2.10.25.140">
    <property type="match status" value="1"/>
</dbReference>
<evidence type="ECO:0000256" key="1">
    <source>
        <dbReference type="ARBA" id="ARBA00004479"/>
    </source>
</evidence>
<dbReference type="InterPro" id="IPR011651">
    <property type="entry name" value="Notch_ligand_N"/>
</dbReference>
<keyword evidence="3 12" id="KW-0245">EGF-like domain</keyword>
<comment type="function">
    <text evidence="14">Putative Notch ligand involved in the mediation of Notch signaling.</text>
</comment>
<dbReference type="SUPFAM" id="SSF57196">
    <property type="entry name" value="EGF/Laminin"/>
    <property type="match status" value="3"/>
</dbReference>
<evidence type="ECO:0000256" key="13">
    <source>
        <dbReference type="PROSITE-ProRule" id="PRU00377"/>
    </source>
</evidence>
<dbReference type="InterPro" id="IPR000742">
    <property type="entry name" value="EGF"/>
</dbReference>
<dbReference type="PROSITE" id="PS00010">
    <property type="entry name" value="ASX_HYDROXYL"/>
    <property type="match status" value="3"/>
</dbReference>
<keyword evidence="5 14" id="KW-0732">Signal</keyword>
<evidence type="ECO:0000256" key="8">
    <source>
        <dbReference type="ARBA" id="ARBA00022989"/>
    </source>
</evidence>
<feature type="compositionally biased region" description="Basic and acidic residues" evidence="15">
    <location>
        <begin position="287"/>
        <end position="297"/>
    </location>
</feature>
<evidence type="ECO:0000256" key="9">
    <source>
        <dbReference type="ARBA" id="ARBA00023136"/>
    </source>
</evidence>
<dbReference type="PROSITE" id="PS00022">
    <property type="entry name" value="EGF_1"/>
    <property type="match status" value="7"/>
</dbReference>
<evidence type="ECO:0000313" key="21">
    <source>
        <dbReference type="Proteomes" id="UP001266305"/>
    </source>
</evidence>
<feature type="compositionally biased region" description="Pro residues" evidence="15">
    <location>
        <begin position="39"/>
        <end position="60"/>
    </location>
</feature>
<feature type="disulfide bond" evidence="13">
    <location>
        <begin position="324"/>
        <end position="336"/>
    </location>
</feature>
<feature type="compositionally biased region" description="Basic and acidic residues" evidence="15">
    <location>
        <begin position="259"/>
        <end position="273"/>
    </location>
</feature>
<evidence type="ECO:0000313" key="20">
    <source>
        <dbReference type="EMBL" id="KAK2114865.1"/>
    </source>
</evidence>
<evidence type="ECO:0000256" key="14">
    <source>
        <dbReference type="RuleBase" id="RU280815"/>
    </source>
</evidence>
<feature type="region of interest" description="Disordered" evidence="15">
    <location>
        <begin position="25"/>
        <end position="65"/>
    </location>
</feature>
<keyword evidence="10 12" id="KW-1015">Disulfide bond</keyword>
<evidence type="ECO:0000256" key="10">
    <source>
        <dbReference type="ARBA" id="ARBA00023157"/>
    </source>
</evidence>
<keyword evidence="21" id="KW-1185">Reference proteome</keyword>
<keyword evidence="11" id="KW-0325">Glycoprotein</keyword>
<feature type="region of interest" description="Disordered" evidence="15">
    <location>
        <begin position="259"/>
        <end position="297"/>
    </location>
</feature>
<feature type="domain" description="EGF-like" evidence="18">
    <location>
        <begin position="481"/>
        <end position="517"/>
    </location>
</feature>
<keyword evidence="9 14" id="KW-0472">Membrane</keyword>
<dbReference type="EMBL" id="JASSZA010000004">
    <property type="protein sequence ID" value="KAK2114865.1"/>
    <property type="molecule type" value="Genomic_DNA"/>
</dbReference>
<feature type="disulfide bond" evidence="12">
    <location>
        <begin position="507"/>
        <end position="516"/>
    </location>
</feature>
<feature type="transmembrane region" description="Helical" evidence="16">
    <location>
        <begin position="696"/>
        <end position="722"/>
    </location>
</feature>
<keyword evidence="2 14" id="KW-0217">Developmental protein</keyword>
<dbReference type="PROSITE" id="PS50026">
    <property type="entry name" value="EGF_3"/>
    <property type="match status" value="6"/>
</dbReference>
<evidence type="ECO:0000256" key="3">
    <source>
        <dbReference type="ARBA" id="ARBA00022536"/>
    </source>
</evidence>
<evidence type="ECO:0000256" key="11">
    <source>
        <dbReference type="ARBA" id="ARBA00023180"/>
    </source>
</evidence>
<dbReference type="PRINTS" id="PR00010">
    <property type="entry name" value="EGFBLOOD"/>
</dbReference>
<dbReference type="PROSITE" id="PS51051">
    <property type="entry name" value="DSL"/>
    <property type="match status" value="1"/>
</dbReference>
<dbReference type="InterPro" id="IPR018097">
    <property type="entry name" value="EGF_Ca-bd_CS"/>
</dbReference>
<dbReference type="PANTHER" id="PTHR12916">
    <property type="entry name" value="CYTOCHROME C OXIDASE POLYPEPTIDE VIC-2"/>
    <property type="match status" value="1"/>
</dbReference>
<feature type="disulfide bond" evidence="12">
    <location>
        <begin position="546"/>
        <end position="555"/>
    </location>
</feature>
<accession>A0ABQ9W0C0</accession>
<feature type="domain" description="DSL" evidence="19">
    <location>
        <begin position="309"/>
        <end position="353"/>
    </location>
</feature>
<dbReference type="InterPro" id="IPR001881">
    <property type="entry name" value="EGF-like_Ca-bd_dom"/>
</dbReference>
<dbReference type="Pfam" id="PF00008">
    <property type="entry name" value="EGF"/>
    <property type="match status" value="6"/>
</dbReference>
<dbReference type="Pfam" id="PF07657">
    <property type="entry name" value="MNNL"/>
    <property type="match status" value="1"/>
</dbReference>
<feature type="compositionally biased region" description="Low complexity" evidence="15">
    <location>
        <begin position="877"/>
        <end position="888"/>
    </location>
</feature>
<keyword evidence="7" id="KW-0914">Notch signaling pathway</keyword>
<evidence type="ECO:0000256" key="6">
    <source>
        <dbReference type="ARBA" id="ARBA00022737"/>
    </source>
</evidence>
<gene>
    <name evidence="20" type="primary">DLL1</name>
    <name evidence="20" type="ORF">P7K49_009131</name>
</gene>
<feature type="domain" description="EGF-like" evidence="18">
    <location>
        <begin position="519"/>
        <end position="556"/>
    </location>
</feature>
<dbReference type="Gene3D" id="2.60.40.3510">
    <property type="match status" value="1"/>
</dbReference>
<feature type="domain" description="EGF-like" evidence="18">
    <location>
        <begin position="634"/>
        <end position="670"/>
    </location>
</feature>
<protein>
    <recommendedName>
        <fullName evidence="14">Delta-like protein</fullName>
    </recommendedName>
</protein>
<proteinExistence type="predicted"/>
<evidence type="ECO:0000256" key="16">
    <source>
        <dbReference type="SAM" id="Phobius"/>
    </source>
</evidence>
<dbReference type="Pfam" id="PF21700">
    <property type="entry name" value="EGF_DL_JAG"/>
    <property type="match status" value="1"/>
</dbReference>
<feature type="disulfide bond" evidence="13">
    <location>
        <begin position="311"/>
        <end position="320"/>
    </location>
</feature>